<dbReference type="EMBL" id="BLKX01000003">
    <property type="protein sequence ID" value="GFG83168.1"/>
    <property type="molecule type" value="Genomic_DNA"/>
</dbReference>
<keyword evidence="4" id="KW-1185">Reference proteome</keyword>
<proteinExistence type="predicted"/>
<feature type="compositionally biased region" description="Basic and acidic residues" evidence="1">
    <location>
        <begin position="143"/>
        <end position="159"/>
    </location>
</feature>
<evidence type="ECO:0000256" key="1">
    <source>
        <dbReference type="SAM" id="MobiDB-lite"/>
    </source>
</evidence>
<evidence type="ECO:0000313" key="4">
    <source>
        <dbReference type="Proteomes" id="UP000465240"/>
    </source>
</evidence>
<name>A0ABQ1CFB7_9MYCO</name>
<gene>
    <name evidence="3" type="ORF">MPRG_64440</name>
</gene>
<dbReference type="Proteomes" id="UP000465240">
    <property type="component" value="Unassembled WGS sequence"/>
</dbReference>
<evidence type="ECO:0000313" key="3">
    <source>
        <dbReference type="EMBL" id="GFG83168.1"/>
    </source>
</evidence>
<reference evidence="3 4" key="1">
    <citation type="journal article" date="2019" name="Emerg. Microbes Infect.">
        <title>Comprehensive subspecies identification of 175 nontuberculous mycobacteria species based on 7547 genomic profiles.</title>
        <authorList>
            <person name="Matsumoto Y."/>
            <person name="Kinjo T."/>
            <person name="Motooka D."/>
            <person name="Nabeya D."/>
            <person name="Jung N."/>
            <person name="Uechi K."/>
            <person name="Horii T."/>
            <person name="Iida T."/>
            <person name="Fujita J."/>
            <person name="Nakamura S."/>
        </authorList>
    </citation>
    <scope>NUCLEOTIDE SEQUENCE [LARGE SCALE GENOMIC DNA]</scope>
    <source>
        <strain evidence="3 4">JCM 18565</strain>
    </source>
</reference>
<feature type="domain" description="4Fe-4S Wbl-type" evidence="2">
    <location>
        <begin position="9"/>
        <end position="67"/>
    </location>
</feature>
<accession>A0ABQ1CFB7</accession>
<evidence type="ECO:0000259" key="2">
    <source>
        <dbReference type="PROSITE" id="PS51674"/>
    </source>
</evidence>
<organism evidence="3 4">
    <name type="scientific">Mycobacterium paragordonae</name>
    <dbReference type="NCBI Taxonomy" id="1389713"/>
    <lineage>
        <taxon>Bacteria</taxon>
        <taxon>Bacillati</taxon>
        <taxon>Actinomycetota</taxon>
        <taxon>Actinomycetes</taxon>
        <taxon>Mycobacteriales</taxon>
        <taxon>Mycobacteriaceae</taxon>
        <taxon>Mycobacterium</taxon>
    </lineage>
</organism>
<protein>
    <recommendedName>
        <fullName evidence="2">4Fe-4S Wbl-type domain-containing protein</fullName>
    </recommendedName>
</protein>
<comment type="caution">
    <text evidence="3">The sequence shown here is derived from an EMBL/GenBank/DDBJ whole genome shotgun (WGS) entry which is preliminary data.</text>
</comment>
<feature type="region of interest" description="Disordered" evidence="1">
    <location>
        <begin position="143"/>
        <end position="165"/>
    </location>
</feature>
<dbReference type="Pfam" id="PF02467">
    <property type="entry name" value="Whib"/>
    <property type="match status" value="1"/>
</dbReference>
<dbReference type="PROSITE" id="PS51674">
    <property type="entry name" value="4FE4S_WBL"/>
    <property type="match status" value="1"/>
</dbReference>
<dbReference type="InterPro" id="IPR034768">
    <property type="entry name" value="4FE4S_WBL"/>
</dbReference>
<sequence>MTATTSVDPCVGSTEIYFSTHPDDIELARALCAACPLSRRSRCARDAIEAGDKFGVWAGVYLPGMQPRDKGRLDEAVDQLRRIAGDLDRCRQCWGWFRIVEDGTSHAARSDTHSSDSHDVAGCGNSPAAHRYEQLCPACAQSDSKELPADTPEQHDRGQLVDLPPSGDPWVRHYWERRHRGRRGAEGDWLLIDADGQVEGQYAWPTAAQTFGRTPARFRAMIADGWTVRRAGPGDRFWHQPEAAAAAPVSA</sequence>
<dbReference type="RefSeq" id="WP_120795219.1">
    <property type="nucleotide sequence ID" value="NZ_BLKX01000003.1"/>
</dbReference>